<evidence type="ECO:0000313" key="6">
    <source>
        <dbReference type="RefSeq" id="XP_022339933.1"/>
    </source>
</evidence>
<evidence type="ECO:0000256" key="2">
    <source>
        <dbReference type="SAM" id="MobiDB-lite"/>
    </source>
</evidence>
<reference evidence="5 6" key="1">
    <citation type="submission" date="2025-04" db="UniProtKB">
        <authorList>
            <consortium name="RefSeq"/>
        </authorList>
    </citation>
    <scope>IDENTIFICATION</scope>
    <source>
        <tissue evidence="5 6">Whole sample</tissue>
    </source>
</reference>
<dbReference type="OrthoDB" id="6135319at2759"/>
<dbReference type="AlphaFoldDB" id="A0A8B8EH14"/>
<keyword evidence="4" id="KW-1185">Reference proteome</keyword>
<feature type="domain" description="Mitochondria-eating protein C-terminal" evidence="3">
    <location>
        <begin position="313"/>
        <end position="404"/>
    </location>
</feature>
<evidence type="ECO:0000313" key="5">
    <source>
        <dbReference type="RefSeq" id="XP_022339932.1"/>
    </source>
</evidence>
<sequence>MNDSLQGLFQKRKTRKFIGISNPQIRAEITENAETDDIHIRPNPTCYQCRKLVEEIKRLRQIMREGQINSMHVKNPGWRDDYVEDPEQISPRVNAAFVYRKSRTRTEEIEQLRREVTRLQKELRLRSEEVYRLRGKGEQEAQKISQHGGTKPINGRDHNTLGDTDRKIKSIYLQLYQREWNQAYAHQKHAGVSKETAHGNLLTIVQLSFSRCREMADEQLTQILNASTQWAVKSPEQSPPPHTTTATHTPQQTPPNTTTTSYNKDPQNTAQQQTKRRSITTQDGSQLSHPLYKGALSYQRSICDQLLPDVQQKVAADIMKVVNLSPALKSSTEMKNYINSCIRTAWIVAMETDRLHLDNSVARFSDFDTVKYDYYDEELENFDYVVWPALFSENLQLIAKGVAVATSRAR</sequence>
<dbReference type="Proteomes" id="UP000694844">
    <property type="component" value="Chromosome 5"/>
</dbReference>
<feature type="compositionally biased region" description="Polar residues" evidence="2">
    <location>
        <begin position="261"/>
        <end position="286"/>
    </location>
</feature>
<protein>
    <submittedName>
        <fullName evidence="5 6">Uncharacterized protein LOC111134809 isoform X1</fullName>
    </submittedName>
</protein>
<feature type="coiled-coil region" evidence="1">
    <location>
        <begin position="102"/>
        <end position="129"/>
    </location>
</feature>
<dbReference type="InterPro" id="IPR031981">
    <property type="entry name" value="MIEAP_C"/>
</dbReference>
<evidence type="ECO:0000313" key="4">
    <source>
        <dbReference type="Proteomes" id="UP000694844"/>
    </source>
</evidence>
<gene>
    <name evidence="5 6" type="primary">LOC111134809</name>
</gene>
<dbReference type="Pfam" id="PF16026">
    <property type="entry name" value="MIEAP"/>
    <property type="match status" value="1"/>
</dbReference>
<keyword evidence="1" id="KW-0175">Coiled coil</keyword>
<evidence type="ECO:0000259" key="3">
    <source>
        <dbReference type="Pfam" id="PF16026"/>
    </source>
</evidence>
<proteinExistence type="predicted"/>
<dbReference type="GeneID" id="111134809"/>
<organism evidence="4 5">
    <name type="scientific">Crassostrea virginica</name>
    <name type="common">Eastern oyster</name>
    <dbReference type="NCBI Taxonomy" id="6565"/>
    <lineage>
        <taxon>Eukaryota</taxon>
        <taxon>Metazoa</taxon>
        <taxon>Spiralia</taxon>
        <taxon>Lophotrochozoa</taxon>
        <taxon>Mollusca</taxon>
        <taxon>Bivalvia</taxon>
        <taxon>Autobranchia</taxon>
        <taxon>Pteriomorphia</taxon>
        <taxon>Ostreida</taxon>
        <taxon>Ostreoidea</taxon>
        <taxon>Ostreidae</taxon>
        <taxon>Crassostrea</taxon>
    </lineage>
</organism>
<dbReference type="KEGG" id="cvn:111134809"/>
<evidence type="ECO:0000256" key="1">
    <source>
        <dbReference type="SAM" id="Coils"/>
    </source>
</evidence>
<feature type="compositionally biased region" description="Basic and acidic residues" evidence="2">
    <location>
        <begin position="154"/>
        <end position="163"/>
    </location>
</feature>
<accession>A0A8B8EH14</accession>
<dbReference type="RefSeq" id="XP_022339933.1">
    <property type="nucleotide sequence ID" value="XM_022484225.1"/>
</dbReference>
<feature type="region of interest" description="Disordered" evidence="2">
    <location>
        <begin position="136"/>
        <end position="163"/>
    </location>
</feature>
<dbReference type="RefSeq" id="XP_022339932.1">
    <property type="nucleotide sequence ID" value="XM_022484224.1"/>
</dbReference>
<feature type="compositionally biased region" description="Low complexity" evidence="2">
    <location>
        <begin position="243"/>
        <end position="260"/>
    </location>
</feature>
<feature type="region of interest" description="Disordered" evidence="2">
    <location>
        <begin position="230"/>
        <end position="286"/>
    </location>
</feature>
<name>A0A8B8EH14_CRAVI</name>